<gene>
    <name evidence="1" type="ORF">LTR62_003157</name>
</gene>
<dbReference type="Pfam" id="PF26639">
    <property type="entry name" value="Het-6_barrel"/>
    <property type="match status" value="1"/>
</dbReference>
<protein>
    <submittedName>
        <fullName evidence="1">Uncharacterized protein</fullName>
    </submittedName>
</protein>
<name>A0AAN7YH73_9PEZI</name>
<reference evidence="1" key="1">
    <citation type="submission" date="2023-08" db="EMBL/GenBank/DDBJ databases">
        <title>Black Yeasts Isolated from many extreme environments.</title>
        <authorList>
            <person name="Coleine C."/>
            <person name="Stajich J.E."/>
            <person name="Selbmann L."/>
        </authorList>
    </citation>
    <scope>NUCLEOTIDE SEQUENCE</scope>
    <source>
        <strain evidence="1">CCFEE 5401</strain>
    </source>
</reference>
<organism evidence="1 2">
    <name type="scientific">Meristemomyces frigidus</name>
    <dbReference type="NCBI Taxonomy" id="1508187"/>
    <lineage>
        <taxon>Eukaryota</taxon>
        <taxon>Fungi</taxon>
        <taxon>Dikarya</taxon>
        <taxon>Ascomycota</taxon>
        <taxon>Pezizomycotina</taxon>
        <taxon>Dothideomycetes</taxon>
        <taxon>Dothideomycetidae</taxon>
        <taxon>Mycosphaerellales</taxon>
        <taxon>Teratosphaeriaceae</taxon>
        <taxon>Meristemomyces</taxon>
    </lineage>
</organism>
<comment type="caution">
    <text evidence="1">The sequence shown here is derived from an EMBL/GenBank/DDBJ whole genome shotgun (WGS) entry which is preliminary data.</text>
</comment>
<dbReference type="AlphaFoldDB" id="A0AAN7YH73"/>
<accession>A0AAN7YH73</accession>
<evidence type="ECO:0000313" key="1">
    <source>
        <dbReference type="EMBL" id="KAK5113773.1"/>
    </source>
</evidence>
<sequence>MQTLRTINGKWEELTVAGRIIDTVVHTLSPFSVYQSTQSLDVDFRRSSAYLPWEATTLDAFLNELADLGIIGSREGLTKALLRSLFMDGVQWAALTALGQSLYREGPIIRGATHHEKMDKVISILTGSPNVDYEHLPHECTLKSLHELSKIQYWRRVVYCRQGNLALAPDRVERGDKIAILHGARVPFLLRYQAGGKLTMIGQCYYDGAMYGEISDALDSRADMFTLV</sequence>
<evidence type="ECO:0000313" key="2">
    <source>
        <dbReference type="Proteomes" id="UP001310890"/>
    </source>
</evidence>
<dbReference type="Proteomes" id="UP001310890">
    <property type="component" value="Unassembled WGS sequence"/>
</dbReference>
<proteinExistence type="predicted"/>
<dbReference type="EMBL" id="JAVRRL010000021">
    <property type="protein sequence ID" value="KAK5113773.1"/>
    <property type="molecule type" value="Genomic_DNA"/>
</dbReference>